<dbReference type="InterPro" id="IPR013651">
    <property type="entry name" value="ATP-grasp_RimK-type"/>
</dbReference>
<dbReference type="Proteomes" id="UP000231456">
    <property type="component" value="Unassembled WGS sequence"/>
</dbReference>
<dbReference type="SUPFAM" id="SSF56059">
    <property type="entry name" value="Glutathione synthetase ATP-binding domain-like"/>
    <property type="match status" value="1"/>
</dbReference>
<dbReference type="GO" id="GO:0005524">
    <property type="term" value="F:ATP binding"/>
    <property type="evidence" value="ECO:0007669"/>
    <property type="project" value="UniProtKB-UniRule"/>
</dbReference>
<name>A0A2M8F977_9BACT</name>
<dbReference type="GO" id="GO:0009432">
    <property type="term" value="P:SOS response"/>
    <property type="evidence" value="ECO:0007669"/>
    <property type="project" value="TreeGrafter"/>
</dbReference>
<evidence type="ECO:0000256" key="1">
    <source>
        <dbReference type="PROSITE-ProRule" id="PRU00409"/>
    </source>
</evidence>
<accession>A0A2M8F977</accession>
<dbReference type="PANTHER" id="PTHR21621">
    <property type="entry name" value="RIBOSOMAL PROTEIN S6 MODIFICATION PROTEIN"/>
    <property type="match status" value="1"/>
</dbReference>
<protein>
    <recommendedName>
        <fullName evidence="2">ATP-grasp domain-containing protein</fullName>
    </recommendedName>
</protein>
<keyword evidence="1" id="KW-0547">Nucleotide-binding</keyword>
<dbReference type="AlphaFoldDB" id="A0A2M8F977"/>
<dbReference type="EMBL" id="PFRH01000120">
    <property type="protein sequence ID" value="PJC52283.1"/>
    <property type="molecule type" value="Genomic_DNA"/>
</dbReference>
<organism evidence="3 4">
    <name type="scientific">Candidatus Magasanikbacteria bacterium CG_4_9_14_0_2_um_filter_42_11</name>
    <dbReference type="NCBI Taxonomy" id="1974643"/>
    <lineage>
        <taxon>Bacteria</taxon>
        <taxon>Candidatus Magasanikiibacteriota</taxon>
    </lineage>
</organism>
<evidence type="ECO:0000259" key="2">
    <source>
        <dbReference type="PROSITE" id="PS50975"/>
    </source>
</evidence>
<evidence type="ECO:0000313" key="3">
    <source>
        <dbReference type="EMBL" id="PJC52283.1"/>
    </source>
</evidence>
<dbReference type="GO" id="GO:0018169">
    <property type="term" value="F:ribosomal S6-glutamic acid ligase activity"/>
    <property type="evidence" value="ECO:0007669"/>
    <property type="project" value="TreeGrafter"/>
</dbReference>
<dbReference type="PANTHER" id="PTHR21621:SF0">
    <property type="entry name" value="BETA-CITRYLGLUTAMATE SYNTHASE B-RELATED"/>
    <property type="match status" value="1"/>
</dbReference>
<dbReference type="InterPro" id="IPR011761">
    <property type="entry name" value="ATP-grasp"/>
</dbReference>
<dbReference type="PROSITE" id="PS50975">
    <property type="entry name" value="ATP_GRASP"/>
    <property type="match status" value="1"/>
</dbReference>
<sequence length="372" mass="42861">MNTQTEQFDIIIVYSGTKAKSASNKIYIDTPPFSQKSKMGVYNDSYKYFLERCHKKGLKAAFATSTDICGTGMFKSFWTYDRTWQRHQHKAKTTILFDKFTPKNALQSAQFALLTSSPNVYTFNNKNIKNIFDNKLHTYHTFKEFAIPTVEIKGVTEKEILLAKKRLDTILQTHPHAEDFSDQYIIKNKKGSGGFNIFQVTFTKNGIQKILEHCEKNNKNISYLLQPFLSCDTGFHFKKHSGTIDLRVISLYKKTIQSYIRVAKKGNFLANQHQGGNSFYISLKKIPQDVLSMNRKVKNILDATSDISHSLYALDYIRSNNGNLYLVEGNANPGIYWEYDEIRSSKQKTKKLINVIVNEIQTIIHERKNTHS</sequence>
<dbReference type="Gene3D" id="3.30.470.20">
    <property type="entry name" value="ATP-grasp fold, B domain"/>
    <property type="match status" value="1"/>
</dbReference>
<comment type="caution">
    <text evidence="3">The sequence shown here is derived from an EMBL/GenBank/DDBJ whole genome shotgun (WGS) entry which is preliminary data.</text>
</comment>
<dbReference type="GO" id="GO:0046872">
    <property type="term" value="F:metal ion binding"/>
    <property type="evidence" value="ECO:0007669"/>
    <property type="project" value="InterPro"/>
</dbReference>
<reference evidence="4" key="1">
    <citation type="submission" date="2017-09" db="EMBL/GenBank/DDBJ databases">
        <title>Depth-based differentiation of microbial function through sediment-hosted aquifers and enrichment of novel symbionts in the deep terrestrial subsurface.</title>
        <authorList>
            <person name="Probst A.J."/>
            <person name="Ladd B."/>
            <person name="Jarett J.K."/>
            <person name="Geller-Mcgrath D.E."/>
            <person name="Sieber C.M.K."/>
            <person name="Emerson J.B."/>
            <person name="Anantharaman K."/>
            <person name="Thomas B.C."/>
            <person name="Malmstrom R."/>
            <person name="Stieglmeier M."/>
            <person name="Klingl A."/>
            <person name="Woyke T."/>
            <person name="Ryan C.M."/>
            <person name="Banfield J.F."/>
        </authorList>
    </citation>
    <scope>NUCLEOTIDE SEQUENCE [LARGE SCALE GENOMIC DNA]</scope>
</reference>
<dbReference type="Pfam" id="PF08443">
    <property type="entry name" value="RimK"/>
    <property type="match status" value="1"/>
</dbReference>
<keyword evidence="1" id="KW-0067">ATP-binding</keyword>
<proteinExistence type="predicted"/>
<evidence type="ECO:0000313" key="4">
    <source>
        <dbReference type="Proteomes" id="UP000231456"/>
    </source>
</evidence>
<dbReference type="GO" id="GO:0005737">
    <property type="term" value="C:cytoplasm"/>
    <property type="evidence" value="ECO:0007669"/>
    <property type="project" value="TreeGrafter"/>
</dbReference>
<feature type="domain" description="ATP-grasp" evidence="2">
    <location>
        <begin position="139"/>
        <end position="361"/>
    </location>
</feature>
<gene>
    <name evidence="3" type="ORF">CO030_03720</name>
</gene>